<comment type="caution">
    <text evidence="9">The sequence shown here is derived from an EMBL/GenBank/DDBJ whole genome shotgun (WGS) entry which is preliminary data.</text>
</comment>
<proteinExistence type="predicted"/>
<dbReference type="Gene3D" id="3.30.70.20">
    <property type="match status" value="1"/>
</dbReference>
<dbReference type="InterPro" id="IPR047964">
    <property type="entry name" value="EFR1-like"/>
</dbReference>
<accession>A0ABW8S7W1</accession>
<evidence type="ECO:0000256" key="2">
    <source>
        <dbReference type="ARBA" id="ARBA00003532"/>
    </source>
</evidence>
<dbReference type="NCBIfam" id="NF038196">
    <property type="entry name" value="ferrodoxin_EFR1"/>
    <property type="match status" value="1"/>
</dbReference>
<dbReference type="InterPro" id="IPR026816">
    <property type="entry name" value="Flavodoxin_dom"/>
</dbReference>
<sequence length="253" mass="28874">MIFYFSATGNCKYVASRIAKVTKEEIVSISDCIKSESYYFTIREGEGIGIISPTYDFGLPTIVCDFFSKLELSSEKNPYVYFIATYGTTCGQTGYMADKYINEKGYSLSARFSVKMPDTWTPTFDLSDSNKVSKINSNAEPIIDEVIKKIKNKELGDFMKNKIPKFLYKVYYPTYEKKRTTDHFQVEDNCVGCGLCEKKCPVKAIQIQNGKPVWVKDKCVLCLGCLHRCPKFSIQYGKKTKNHGQYTNPNVRM</sequence>
<evidence type="ECO:0000256" key="6">
    <source>
        <dbReference type="ARBA" id="ARBA00023004"/>
    </source>
</evidence>
<evidence type="ECO:0000256" key="3">
    <source>
        <dbReference type="ARBA" id="ARBA00013529"/>
    </source>
</evidence>
<dbReference type="Gene3D" id="3.40.50.360">
    <property type="match status" value="1"/>
</dbReference>
<dbReference type="EMBL" id="JBJIAB010000023">
    <property type="protein sequence ID" value="MFL0166745.1"/>
    <property type="molecule type" value="Genomic_DNA"/>
</dbReference>
<keyword evidence="6" id="KW-0408">Iron</keyword>
<dbReference type="Pfam" id="PF13187">
    <property type="entry name" value="Fer4_9"/>
    <property type="match status" value="1"/>
</dbReference>
<dbReference type="InterPro" id="IPR029039">
    <property type="entry name" value="Flavoprotein-like_sf"/>
</dbReference>
<dbReference type="PROSITE" id="PS00198">
    <property type="entry name" value="4FE4S_FER_1"/>
    <property type="match status" value="2"/>
</dbReference>
<name>A0ABW8S7W1_9CLOT</name>
<evidence type="ECO:0000256" key="7">
    <source>
        <dbReference type="ARBA" id="ARBA00023014"/>
    </source>
</evidence>
<dbReference type="InterPro" id="IPR050157">
    <property type="entry name" value="PSI_iron-sulfur_center"/>
</dbReference>
<keyword evidence="5" id="KW-0479">Metal-binding</keyword>
<feature type="domain" description="4Fe-4S ferredoxin-type" evidence="8">
    <location>
        <begin position="182"/>
        <end position="210"/>
    </location>
</feature>
<comment type="function">
    <text evidence="2">Ferredoxins are iron-sulfur proteins that transfer electrons in a wide variety of metabolic reactions.</text>
</comment>
<gene>
    <name evidence="9" type="ORF">ACJDTP_16890</name>
</gene>
<dbReference type="RefSeq" id="WP_406761895.1">
    <property type="nucleotide sequence ID" value="NZ_JBJIAB010000023.1"/>
</dbReference>
<keyword evidence="10" id="KW-1185">Reference proteome</keyword>
<dbReference type="PANTHER" id="PTHR24960">
    <property type="entry name" value="PHOTOSYSTEM I IRON-SULFUR CENTER-RELATED"/>
    <property type="match status" value="1"/>
</dbReference>
<dbReference type="Proteomes" id="UP001623600">
    <property type="component" value="Unassembled WGS sequence"/>
</dbReference>
<evidence type="ECO:0000313" key="10">
    <source>
        <dbReference type="Proteomes" id="UP001623600"/>
    </source>
</evidence>
<dbReference type="SUPFAM" id="SSF54862">
    <property type="entry name" value="4Fe-4S ferredoxins"/>
    <property type="match status" value="1"/>
</dbReference>
<evidence type="ECO:0000313" key="9">
    <source>
        <dbReference type="EMBL" id="MFL0166745.1"/>
    </source>
</evidence>
<dbReference type="InterPro" id="IPR017900">
    <property type="entry name" value="4Fe4S_Fe_S_CS"/>
</dbReference>
<dbReference type="SUPFAM" id="SSF52218">
    <property type="entry name" value="Flavoproteins"/>
    <property type="match status" value="1"/>
</dbReference>
<evidence type="ECO:0000256" key="1">
    <source>
        <dbReference type="ARBA" id="ARBA00001966"/>
    </source>
</evidence>
<evidence type="ECO:0000259" key="8">
    <source>
        <dbReference type="PROSITE" id="PS51379"/>
    </source>
</evidence>
<evidence type="ECO:0000256" key="4">
    <source>
        <dbReference type="ARBA" id="ARBA00022485"/>
    </source>
</evidence>
<dbReference type="PANTHER" id="PTHR24960:SF79">
    <property type="entry name" value="PHOTOSYSTEM I IRON-SULFUR CENTER"/>
    <property type="match status" value="1"/>
</dbReference>
<keyword evidence="4" id="KW-0004">4Fe-4S</keyword>
<protein>
    <recommendedName>
        <fullName evidence="3">Ferredoxin</fullName>
    </recommendedName>
</protein>
<dbReference type="InterPro" id="IPR017896">
    <property type="entry name" value="4Fe4S_Fe-S-bd"/>
</dbReference>
<comment type="cofactor">
    <cofactor evidence="1">
        <name>[4Fe-4S] cluster</name>
        <dbReference type="ChEBI" id="CHEBI:49883"/>
    </cofactor>
</comment>
<keyword evidence="7" id="KW-0411">Iron-sulfur</keyword>
<evidence type="ECO:0000256" key="5">
    <source>
        <dbReference type="ARBA" id="ARBA00022723"/>
    </source>
</evidence>
<dbReference type="PROSITE" id="PS51379">
    <property type="entry name" value="4FE4S_FER_2"/>
    <property type="match status" value="2"/>
</dbReference>
<feature type="domain" description="4Fe-4S ferredoxin-type" evidence="8">
    <location>
        <begin position="211"/>
        <end position="239"/>
    </location>
</feature>
<dbReference type="Pfam" id="PF12724">
    <property type="entry name" value="Flavodoxin_5"/>
    <property type="match status" value="1"/>
</dbReference>
<organism evidence="9 10">
    <name type="scientific">Candidatus Clostridium helianthi</name>
    <dbReference type="NCBI Taxonomy" id="3381660"/>
    <lineage>
        <taxon>Bacteria</taxon>
        <taxon>Bacillati</taxon>
        <taxon>Bacillota</taxon>
        <taxon>Clostridia</taxon>
        <taxon>Eubacteriales</taxon>
        <taxon>Clostridiaceae</taxon>
        <taxon>Clostridium</taxon>
    </lineage>
</organism>
<reference evidence="9 10" key="1">
    <citation type="submission" date="2024-11" db="EMBL/GenBank/DDBJ databases">
        <authorList>
            <person name="Heng Y.C."/>
            <person name="Lim A.C.H."/>
            <person name="Lee J.K.Y."/>
            <person name="Kittelmann S."/>
        </authorList>
    </citation>
    <scope>NUCLEOTIDE SEQUENCE [LARGE SCALE GENOMIC DNA]</scope>
    <source>
        <strain evidence="9 10">WILCCON 0112</strain>
    </source>
</reference>